<evidence type="ECO:0000313" key="2">
    <source>
        <dbReference type="EMBL" id="MCW4590438.1"/>
    </source>
</evidence>
<evidence type="ECO:0008006" key="4">
    <source>
        <dbReference type="Google" id="ProtNLM"/>
    </source>
</evidence>
<sequence>MTDDTTPDVLARLDEHDVRLDRHDGHLERHDLQIERLNTGFGVLQTGQQHILQQIAEQNGEERERSRSQKEQNDELRAELRGLGADIRLLFDATNRERGAREERQRLFNRNTTWAVVVLAGLGTLLGWQEFGQTIWHAVLHLQEPAG</sequence>
<dbReference type="RefSeq" id="WP_171791497.1">
    <property type="nucleotide sequence ID" value="NZ_JABJWD010000106.1"/>
</dbReference>
<feature type="compositionally biased region" description="Basic and acidic residues" evidence="1">
    <location>
        <begin position="60"/>
        <end position="75"/>
    </location>
</feature>
<dbReference type="Proteomes" id="UP001526337">
    <property type="component" value="Unassembled WGS sequence"/>
</dbReference>
<name>A0ABT3K4Z2_9PROT</name>
<proteinExistence type="predicted"/>
<dbReference type="EMBL" id="JANGSQ010000099">
    <property type="protein sequence ID" value="MCW4590438.1"/>
    <property type="molecule type" value="Genomic_DNA"/>
</dbReference>
<comment type="caution">
    <text evidence="2">The sequence shown here is derived from an EMBL/GenBank/DDBJ whole genome shotgun (WGS) entry which is preliminary data.</text>
</comment>
<organism evidence="2 3">
    <name type="scientific">Gluconacetobacter entanii</name>
    <dbReference type="NCBI Taxonomy" id="108528"/>
    <lineage>
        <taxon>Bacteria</taxon>
        <taxon>Pseudomonadati</taxon>
        <taxon>Pseudomonadota</taxon>
        <taxon>Alphaproteobacteria</taxon>
        <taxon>Acetobacterales</taxon>
        <taxon>Acetobacteraceae</taxon>
        <taxon>Gluconacetobacter</taxon>
    </lineage>
</organism>
<protein>
    <recommendedName>
        <fullName evidence="4">DUF1515 domain-containing protein</fullName>
    </recommendedName>
</protein>
<feature type="region of interest" description="Disordered" evidence="1">
    <location>
        <begin position="56"/>
        <end position="75"/>
    </location>
</feature>
<accession>A0ABT3K4Z2</accession>
<gene>
    <name evidence="2" type="ORF">NO263_07585</name>
</gene>
<reference evidence="2 3" key="1">
    <citation type="submission" date="2022-07" db="EMBL/GenBank/DDBJ databases">
        <title>Genome stability of Gluconacetobacter entanii AV429.</title>
        <authorList>
            <person name="Trcek J."/>
            <person name="Cepec E."/>
        </authorList>
    </citation>
    <scope>NUCLEOTIDE SEQUENCE [LARGE SCALE GENOMIC DNA]</scope>
    <source>
        <strain evidence="2 3">AV429_2022</strain>
    </source>
</reference>
<evidence type="ECO:0000256" key="1">
    <source>
        <dbReference type="SAM" id="MobiDB-lite"/>
    </source>
</evidence>
<evidence type="ECO:0000313" key="3">
    <source>
        <dbReference type="Proteomes" id="UP001526337"/>
    </source>
</evidence>
<keyword evidence="3" id="KW-1185">Reference proteome</keyword>